<dbReference type="GO" id="GO:0016887">
    <property type="term" value="F:ATP hydrolysis activity"/>
    <property type="evidence" value="ECO:0007669"/>
    <property type="project" value="InterPro"/>
</dbReference>
<comment type="caution">
    <text evidence="2">The sequence shown here is derived from an EMBL/GenBank/DDBJ whole genome shotgun (WGS) entry which is preliminary data.</text>
</comment>
<evidence type="ECO:0000259" key="1">
    <source>
        <dbReference type="Pfam" id="PF00005"/>
    </source>
</evidence>
<reference evidence="2 3" key="1">
    <citation type="submission" date="2020-02" db="EMBL/GenBank/DDBJ databases">
        <title>Characterization of phylogenetic diversity of novel bifidobacterial species isolated in Czech ZOOs.</title>
        <authorList>
            <person name="Lugli G.A."/>
            <person name="Vera N.B."/>
            <person name="Ventura M."/>
        </authorList>
    </citation>
    <scope>NUCLEOTIDE SEQUENCE [LARGE SCALE GENOMIC DNA]</scope>
    <source>
        <strain evidence="2 3">DSM 109959</strain>
    </source>
</reference>
<dbReference type="Pfam" id="PF00005">
    <property type="entry name" value="ABC_tran"/>
    <property type="match status" value="1"/>
</dbReference>
<evidence type="ECO:0000313" key="2">
    <source>
        <dbReference type="EMBL" id="NMM98365.1"/>
    </source>
</evidence>
<dbReference type="InterPro" id="IPR027417">
    <property type="entry name" value="P-loop_NTPase"/>
</dbReference>
<feature type="domain" description="ABC transporter" evidence="1">
    <location>
        <begin position="34"/>
        <end position="63"/>
    </location>
</feature>
<dbReference type="EMBL" id="JAAIIG010000004">
    <property type="protein sequence ID" value="NMM98365.1"/>
    <property type="molecule type" value="Genomic_DNA"/>
</dbReference>
<dbReference type="Proteomes" id="UP000543419">
    <property type="component" value="Unassembled WGS sequence"/>
</dbReference>
<sequence>MQPTMLTMHGITFAYPDAPEPLFENVDVAFPVGWTAVVGDNGIGKSTLMAIARGNLRPDAGTVAPDP</sequence>
<name>A0A7Y0EXR5_9BIFI</name>
<dbReference type="SUPFAM" id="SSF52540">
    <property type="entry name" value="P-loop containing nucleoside triphosphate hydrolases"/>
    <property type="match status" value="1"/>
</dbReference>
<keyword evidence="2" id="KW-0547">Nucleotide-binding</keyword>
<dbReference type="GO" id="GO:0005524">
    <property type="term" value="F:ATP binding"/>
    <property type="evidence" value="ECO:0007669"/>
    <property type="project" value="UniProtKB-KW"/>
</dbReference>
<accession>A0A7Y0EXR5</accession>
<keyword evidence="2" id="KW-0067">ATP-binding</keyword>
<dbReference type="InterPro" id="IPR003439">
    <property type="entry name" value="ABC_transporter-like_ATP-bd"/>
</dbReference>
<gene>
    <name evidence="2" type="ORF">G1C97_1317</name>
</gene>
<proteinExistence type="predicted"/>
<evidence type="ECO:0000313" key="3">
    <source>
        <dbReference type="Proteomes" id="UP000543419"/>
    </source>
</evidence>
<organism evidence="2 3">
    <name type="scientific">Bifidobacterium olomucense</name>
    <dbReference type="NCBI Taxonomy" id="2675324"/>
    <lineage>
        <taxon>Bacteria</taxon>
        <taxon>Bacillati</taxon>
        <taxon>Actinomycetota</taxon>
        <taxon>Actinomycetes</taxon>
        <taxon>Bifidobacteriales</taxon>
        <taxon>Bifidobacteriaceae</taxon>
        <taxon>Bifidobacterium</taxon>
    </lineage>
</organism>
<keyword evidence="3" id="KW-1185">Reference proteome</keyword>
<protein>
    <submittedName>
        <fullName evidence="2">ABC transporter ATP-binding protein</fullName>
    </submittedName>
</protein>
<dbReference type="AlphaFoldDB" id="A0A7Y0EXR5"/>
<dbReference type="Gene3D" id="3.40.50.300">
    <property type="entry name" value="P-loop containing nucleotide triphosphate hydrolases"/>
    <property type="match status" value="1"/>
</dbReference>